<dbReference type="GeneID" id="90607984"/>
<feature type="domain" description="Putative restriction endonuclease" evidence="1">
    <location>
        <begin position="8"/>
        <end position="72"/>
    </location>
</feature>
<protein>
    <recommendedName>
        <fullName evidence="1">Putative restriction endonuclease domain-containing protein</fullName>
    </recommendedName>
</protein>
<dbReference type="Pfam" id="PF05685">
    <property type="entry name" value="Uma2"/>
    <property type="match status" value="1"/>
</dbReference>
<dbReference type="PANTHER" id="PTHR35400">
    <property type="entry name" value="SLR1083 PROTEIN"/>
    <property type="match status" value="1"/>
</dbReference>
<dbReference type="PANTHER" id="PTHR35400:SF3">
    <property type="entry name" value="SLL1072 PROTEIN"/>
    <property type="match status" value="1"/>
</dbReference>
<dbReference type="OrthoDB" id="9789502at2"/>
<dbReference type="EMBL" id="NIZW01000004">
    <property type="protein sequence ID" value="PHQ35972.1"/>
    <property type="molecule type" value="Genomic_DNA"/>
</dbReference>
<dbReference type="Proteomes" id="UP000225740">
    <property type="component" value="Unassembled WGS sequence"/>
</dbReference>
<sequence>MRAFSDAVLAMEVSDSSLQYDLSETANLYAEAGLSVHWVVNVPNQQLHVMRAPTRSRYTQLASFKIGDSTSPSIQPAAILDLKDLFEGE</sequence>
<organism evidence="2 3">
    <name type="scientific">Rhodopirellula bahusiensis</name>
    <dbReference type="NCBI Taxonomy" id="2014065"/>
    <lineage>
        <taxon>Bacteria</taxon>
        <taxon>Pseudomonadati</taxon>
        <taxon>Planctomycetota</taxon>
        <taxon>Planctomycetia</taxon>
        <taxon>Pirellulales</taxon>
        <taxon>Pirellulaceae</taxon>
        <taxon>Rhodopirellula</taxon>
    </lineage>
</organism>
<dbReference type="InterPro" id="IPR008538">
    <property type="entry name" value="Uma2"/>
</dbReference>
<dbReference type="AlphaFoldDB" id="A0A2G1WAA4"/>
<evidence type="ECO:0000259" key="1">
    <source>
        <dbReference type="Pfam" id="PF05685"/>
    </source>
</evidence>
<proteinExistence type="predicted"/>
<evidence type="ECO:0000313" key="2">
    <source>
        <dbReference type="EMBL" id="PHQ35972.1"/>
    </source>
</evidence>
<keyword evidence="3" id="KW-1185">Reference proteome</keyword>
<dbReference type="RefSeq" id="WP_099260050.1">
    <property type="nucleotide sequence ID" value="NZ_NIZW01000004.1"/>
</dbReference>
<accession>A0A2G1WAA4</accession>
<reference evidence="2 3" key="1">
    <citation type="submission" date="2017-06" db="EMBL/GenBank/DDBJ databases">
        <title>Description of Rhodopirellula bahusiensis sp. nov.</title>
        <authorList>
            <person name="Kizina J."/>
            <person name="Harder J."/>
        </authorList>
    </citation>
    <scope>NUCLEOTIDE SEQUENCE [LARGE SCALE GENOMIC DNA]</scope>
    <source>
        <strain evidence="2 3">SWK21</strain>
    </source>
</reference>
<evidence type="ECO:0000313" key="3">
    <source>
        <dbReference type="Proteomes" id="UP000225740"/>
    </source>
</evidence>
<dbReference type="InterPro" id="IPR012296">
    <property type="entry name" value="Nuclease_put_TT1808"/>
</dbReference>
<dbReference type="Gene3D" id="3.90.1570.10">
    <property type="entry name" value="tt1808, chain A"/>
    <property type="match status" value="1"/>
</dbReference>
<comment type="caution">
    <text evidence="2">The sequence shown here is derived from an EMBL/GenBank/DDBJ whole genome shotgun (WGS) entry which is preliminary data.</text>
</comment>
<gene>
    <name evidence="2" type="ORF">CEE69_07155</name>
</gene>
<name>A0A2G1WAA4_9BACT</name>